<accession>A0A8J1ULP6</accession>
<proteinExistence type="predicted"/>
<gene>
    <name evidence="3" type="ORF">OFUS_LOCUS14004</name>
</gene>
<dbReference type="GO" id="GO:0005634">
    <property type="term" value="C:nucleus"/>
    <property type="evidence" value="ECO:0007669"/>
    <property type="project" value="TreeGrafter"/>
</dbReference>
<feature type="region of interest" description="Disordered" evidence="1">
    <location>
        <begin position="366"/>
        <end position="392"/>
    </location>
</feature>
<dbReference type="Proteomes" id="UP000749559">
    <property type="component" value="Unassembled WGS sequence"/>
</dbReference>
<protein>
    <recommendedName>
        <fullName evidence="2">SAC3/GANP/THP3 conserved domain-containing protein</fullName>
    </recommendedName>
</protein>
<keyword evidence="4" id="KW-1185">Reference proteome</keyword>
<dbReference type="PANTHER" id="PTHR12436">
    <property type="entry name" value="80 KDA MCM3-ASSOCIATED PROTEIN"/>
    <property type="match status" value="1"/>
</dbReference>
<feature type="domain" description="SAC3/GANP/THP3 conserved" evidence="2">
    <location>
        <begin position="16"/>
        <end position="312"/>
    </location>
</feature>
<dbReference type="Gene3D" id="1.25.40.990">
    <property type="match status" value="1"/>
</dbReference>
<dbReference type="GO" id="GO:0051225">
    <property type="term" value="P:spindle assembly"/>
    <property type="evidence" value="ECO:0007669"/>
    <property type="project" value="TreeGrafter"/>
</dbReference>
<evidence type="ECO:0000256" key="1">
    <source>
        <dbReference type="SAM" id="MobiDB-lite"/>
    </source>
</evidence>
<evidence type="ECO:0000313" key="4">
    <source>
        <dbReference type="Proteomes" id="UP000749559"/>
    </source>
</evidence>
<dbReference type="GO" id="GO:0005819">
    <property type="term" value="C:spindle"/>
    <property type="evidence" value="ECO:0007669"/>
    <property type="project" value="TreeGrafter"/>
</dbReference>
<evidence type="ECO:0000259" key="2">
    <source>
        <dbReference type="Pfam" id="PF03399"/>
    </source>
</evidence>
<sequence length="392" mass="45569">MSHLQEHPMQGTCMEMCPESEIIMREKHGLLHPFEMVPETRHHKRPRASREWMVKEYSRPAAGKAEPSQSELRPPDVLLKTVNFLMDRVVPISSCAWKDVYDYVFDRLRAVRQDMVMQSIGGVEAIRILEVAIRFHIYAAYRLCTEPLARFDQKINNTHTQECMKRLLVLYDNNVTQQNYHGDTVCYHSNRDEFESIYVLHNIGNSEALLHALDIKNKIRCSKWLNRSLEISRAYQDGNYARFCKMVRLLPVILRCAVHRHTAEVQRRALGIMSVAYSSKTLKFPVEKLCHMLNFDTISDTTSILKQRGLWVADGNVIFQKTNYQDEQIDLLHSKSIENQLKMLNASDLLIDGLISSDAQSFEESFEKMNISSESPHSNPGTKYEQTEWWDE</sequence>
<dbReference type="GO" id="GO:0005813">
    <property type="term" value="C:centrosome"/>
    <property type="evidence" value="ECO:0007669"/>
    <property type="project" value="TreeGrafter"/>
</dbReference>
<dbReference type="AlphaFoldDB" id="A0A8J1ULP6"/>
<feature type="compositionally biased region" description="Polar residues" evidence="1">
    <location>
        <begin position="370"/>
        <end position="381"/>
    </location>
</feature>
<dbReference type="InterPro" id="IPR005062">
    <property type="entry name" value="SAC3/GANP/THP3_conserved"/>
</dbReference>
<dbReference type="Pfam" id="PF03399">
    <property type="entry name" value="SAC3_GANP"/>
    <property type="match status" value="1"/>
</dbReference>
<dbReference type="EMBL" id="CAIIXF020000007">
    <property type="protein sequence ID" value="CAH1788481.1"/>
    <property type="molecule type" value="Genomic_DNA"/>
</dbReference>
<comment type="caution">
    <text evidence="3">The sequence shown here is derived from an EMBL/GenBank/DDBJ whole genome shotgun (WGS) entry which is preliminary data.</text>
</comment>
<dbReference type="EMBL" id="CAIIXF020000007">
    <property type="protein sequence ID" value="CAH1788480.1"/>
    <property type="molecule type" value="Genomic_DNA"/>
</dbReference>
<evidence type="ECO:0000313" key="3">
    <source>
        <dbReference type="EMBL" id="CAH1788480.1"/>
    </source>
</evidence>
<dbReference type="GO" id="GO:0051298">
    <property type="term" value="P:centrosome duplication"/>
    <property type="evidence" value="ECO:0007669"/>
    <property type="project" value="TreeGrafter"/>
</dbReference>
<dbReference type="OrthoDB" id="264795at2759"/>
<reference evidence="3" key="1">
    <citation type="submission" date="2022-03" db="EMBL/GenBank/DDBJ databases">
        <authorList>
            <person name="Martin C."/>
        </authorList>
    </citation>
    <scope>NUCLEOTIDE SEQUENCE</scope>
</reference>
<organism evidence="3 4">
    <name type="scientific">Owenia fusiformis</name>
    <name type="common">Polychaete worm</name>
    <dbReference type="NCBI Taxonomy" id="6347"/>
    <lineage>
        <taxon>Eukaryota</taxon>
        <taxon>Metazoa</taxon>
        <taxon>Spiralia</taxon>
        <taxon>Lophotrochozoa</taxon>
        <taxon>Annelida</taxon>
        <taxon>Polychaeta</taxon>
        <taxon>Sedentaria</taxon>
        <taxon>Canalipalpata</taxon>
        <taxon>Sabellida</taxon>
        <taxon>Oweniida</taxon>
        <taxon>Oweniidae</taxon>
        <taxon>Owenia</taxon>
    </lineage>
</organism>
<name>A0A8J1ULP6_OWEFU</name>
<dbReference type="InterPro" id="IPR045107">
    <property type="entry name" value="SAC3/GANP/THP3"/>
</dbReference>
<dbReference type="PANTHER" id="PTHR12436:SF38">
    <property type="entry name" value="SAC3 DOMAIN-CONTAINING PROTEIN 1"/>
    <property type="match status" value="1"/>
</dbReference>